<dbReference type="PANTHER" id="PTHR43179">
    <property type="entry name" value="RHAMNOSYLTRANSFERASE WBBL"/>
    <property type="match status" value="1"/>
</dbReference>
<dbReference type="InterPro" id="IPR001173">
    <property type="entry name" value="Glyco_trans_2-like"/>
</dbReference>
<dbReference type="STRING" id="985054.SAMN05444358_102147"/>
<evidence type="ECO:0000313" key="3">
    <source>
        <dbReference type="Proteomes" id="UP000183400"/>
    </source>
</evidence>
<keyword evidence="3" id="KW-1185">Reference proteome</keyword>
<dbReference type="Proteomes" id="UP000183400">
    <property type="component" value="Unassembled WGS sequence"/>
</dbReference>
<dbReference type="SUPFAM" id="SSF53448">
    <property type="entry name" value="Nucleotide-diphospho-sugar transferases"/>
    <property type="match status" value="1"/>
</dbReference>
<evidence type="ECO:0000259" key="1">
    <source>
        <dbReference type="Pfam" id="PF00535"/>
    </source>
</evidence>
<proteinExistence type="predicted"/>
<accession>A0A1H2Y326</accession>
<dbReference type="Gene3D" id="3.90.550.10">
    <property type="entry name" value="Spore Coat Polysaccharide Biosynthesis Protein SpsA, Chain A"/>
    <property type="match status" value="1"/>
</dbReference>
<dbReference type="InterPro" id="IPR029044">
    <property type="entry name" value="Nucleotide-diphossugar_trans"/>
</dbReference>
<reference evidence="3" key="1">
    <citation type="submission" date="2016-10" db="EMBL/GenBank/DDBJ databases">
        <authorList>
            <person name="Varghese N."/>
            <person name="Submissions S."/>
        </authorList>
    </citation>
    <scope>NUCLEOTIDE SEQUENCE [LARGE SCALE GENOMIC DNA]</scope>
    <source>
        <strain evidence="3">DSM 27839</strain>
    </source>
</reference>
<dbReference type="AlphaFoldDB" id="A0A1H2Y326"/>
<dbReference type="PANTHER" id="PTHR43179:SF7">
    <property type="entry name" value="RHAMNOSYLTRANSFERASE WBBL"/>
    <property type="match status" value="1"/>
</dbReference>
<dbReference type="Pfam" id="PF00535">
    <property type="entry name" value="Glycos_transf_2"/>
    <property type="match status" value="1"/>
</dbReference>
<dbReference type="EMBL" id="FNNP01000002">
    <property type="protein sequence ID" value="SDW99582.1"/>
    <property type="molecule type" value="Genomic_DNA"/>
</dbReference>
<name>A0A1H2Y326_9RHOB</name>
<sequence length="338" mass="37748">MSMSGPKLLTVILNYKTPDMTLRSINAARQAMAGIAGEIIVVDNDSKDGSFEAISTHIQKQGWDRDNHVRVIQSGHNGGFGAGNNVGIRAGLSDGSRPDYVYILNSDAFPSPNAIDLLLTHLESTPEAGFAGSYIYGEDDDPHLTSFRFPTIAGEFEAAIKFGPVTRLFKNRIVPIPIPSETRPVDWLAGASLMMRQSVLDEIGLFDERFFLYFEETDLCRRARKAGYRTDYVRPSEVMHIGSVSTGMKTWSRVPTYWFDSRLHYFVKNHGAFYAACATCVHLAGGFLHWLRCLITNRRSGVPPYFLRTLAWHDLSACFRALMRKGKQDTLSKPVIGE</sequence>
<dbReference type="CDD" id="cd04186">
    <property type="entry name" value="GT_2_like_c"/>
    <property type="match status" value="1"/>
</dbReference>
<gene>
    <name evidence="2" type="ORF">SAMN05444358_102147</name>
</gene>
<feature type="domain" description="Glycosyltransferase 2-like" evidence="1">
    <location>
        <begin position="11"/>
        <end position="148"/>
    </location>
</feature>
<organism evidence="2 3">
    <name type="scientific">Ruegeria halocynthiae</name>
    <dbReference type="NCBI Taxonomy" id="985054"/>
    <lineage>
        <taxon>Bacteria</taxon>
        <taxon>Pseudomonadati</taxon>
        <taxon>Pseudomonadota</taxon>
        <taxon>Alphaproteobacteria</taxon>
        <taxon>Rhodobacterales</taxon>
        <taxon>Roseobacteraceae</taxon>
        <taxon>Ruegeria</taxon>
    </lineage>
</organism>
<evidence type="ECO:0000313" key="2">
    <source>
        <dbReference type="EMBL" id="SDW99582.1"/>
    </source>
</evidence>
<protein>
    <recommendedName>
        <fullName evidence="1">Glycosyltransferase 2-like domain-containing protein</fullName>
    </recommendedName>
</protein>